<feature type="coiled-coil region" evidence="6">
    <location>
        <begin position="232"/>
        <end position="266"/>
    </location>
</feature>
<evidence type="ECO:0000313" key="10">
    <source>
        <dbReference type="Proteomes" id="UP000054560"/>
    </source>
</evidence>
<keyword evidence="3" id="KW-0010">Activator</keyword>
<reference evidence="9 10" key="1">
    <citation type="submission" date="2011-02" db="EMBL/GenBank/DDBJ databases">
        <title>The Genome Sequence of Sphaeroforma arctica JP610.</title>
        <authorList>
            <consortium name="The Broad Institute Genome Sequencing Platform"/>
            <person name="Russ C."/>
            <person name="Cuomo C."/>
            <person name="Young S.K."/>
            <person name="Zeng Q."/>
            <person name="Gargeya S."/>
            <person name="Alvarado L."/>
            <person name="Berlin A."/>
            <person name="Chapman S.B."/>
            <person name="Chen Z."/>
            <person name="Freedman E."/>
            <person name="Gellesch M."/>
            <person name="Goldberg J."/>
            <person name="Griggs A."/>
            <person name="Gujja S."/>
            <person name="Heilman E."/>
            <person name="Heiman D."/>
            <person name="Howarth C."/>
            <person name="Mehta T."/>
            <person name="Neiman D."/>
            <person name="Pearson M."/>
            <person name="Roberts A."/>
            <person name="Saif S."/>
            <person name="Shea T."/>
            <person name="Shenoy N."/>
            <person name="Sisk P."/>
            <person name="Stolte C."/>
            <person name="Sykes S."/>
            <person name="White J."/>
            <person name="Yandava C."/>
            <person name="Burger G."/>
            <person name="Gray M.W."/>
            <person name="Holland P.W.H."/>
            <person name="King N."/>
            <person name="Lang F.B.F."/>
            <person name="Roger A.J."/>
            <person name="Ruiz-Trillo I."/>
            <person name="Haas B."/>
            <person name="Nusbaum C."/>
            <person name="Birren B."/>
        </authorList>
    </citation>
    <scope>NUCLEOTIDE SEQUENCE [LARGE SCALE GENOMIC DNA]</scope>
    <source>
        <strain evidence="9 10">JP610</strain>
    </source>
</reference>
<feature type="region of interest" description="Disordered" evidence="7">
    <location>
        <begin position="293"/>
        <end position="312"/>
    </location>
</feature>
<accession>A0A0L0FX08</accession>
<dbReference type="RefSeq" id="XP_014155071.1">
    <property type="nucleotide sequence ID" value="XM_014299596.1"/>
</dbReference>
<sequence>MSEGNLTSTPPATAASARSEFDDSRNTSNPSPNSNNGFNNNNPAQYNSSIAINNMISNGQNNMPSSLQPGQQSNASVPPLDAASNTSLTQGMVSNTPHGMLNNTPQTQGIPLHSVQGMPTNSAQGLINRAPMPNTMNNTQMPNNTMSSEMPSLSSNQGLVKVNSGGLNGTGTGGPVPVELRKDKRAHHTALERKRRDHIKDKFAVLHKEVPGLQENDKVSRSNILTKATDYIIDLSKKNDEYHDEVERLRRQNLILQQQIDSLETGKIQGIEHEPDHYDGISGMNDQMSDLNYGTSEPGIRPLNEPTLNDIL</sequence>
<dbReference type="AlphaFoldDB" id="A0A0L0FX08"/>
<dbReference type="FunFam" id="4.10.280.10:FF:000019">
    <property type="entry name" value="Myc proto-oncogene protein"/>
    <property type="match status" value="1"/>
</dbReference>
<evidence type="ECO:0000256" key="1">
    <source>
        <dbReference type="ARBA" id="ARBA00023015"/>
    </source>
</evidence>
<organism evidence="9 10">
    <name type="scientific">Sphaeroforma arctica JP610</name>
    <dbReference type="NCBI Taxonomy" id="667725"/>
    <lineage>
        <taxon>Eukaryota</taxon>
        <taxon>Ichthyosporea</taxon>
        <taxon>Ichthyophonida</taxon>
        <taxon>Sphaeroforma</taxon>
    </lineage>
</organism>
<feature type="compositionally biased region" description="Low complexity" evidence="7">
    <location>
        <begin position="26"/>
        <end position="58"/>
    </location>
</feature>
<keyword evidence="5" id="KW-0539">Nucleus</keyword>
<dbReference type="Gene3D" id="4.10.280.10">
    <property type="entry name" value="Helix-loop-helix DNA-binding domain"/>
    <property type="match status" value="1"/>
</dbReference>
<dbReference type="Proteomes" id="UP000054560">
    <property type="component" value="Unassembled WGS sequence"/>
</dbReference>
<dbReference type="EMBL" id="KQ242062">
    <property type="protein sequence ID" value="KNC81169.1"/>
    <property type="molecule type" value="Genomic_DNA"/>
</dbReference>
<dbReference type="GO" id="GO:0045944">
    <property type="term" value="P:positive regulation of transcription by RNA polymerase II"/>
    <property type="evidence" value="ECO:0007669"/>
    <property type="project" value="TreeGrafter"/>
</dbReference>
<dbReference type="InterPro" id="IPR011598">
    <property type="entry name" value="bHLH_dom"/>
</dbReference>
<dbReference type="SUPFAM" id="SSF47459">
    <property type="entry name" value="HLH, helix-loop-helix DNA-binding domain"/>
    <property type="match status" value="1"/>
</dbReference>
<keyword evidence="4" id="KW-0804">Transcription</keyword>
<keyword evidence="6" id="KW-0175">Coiled coil</keyword>
<feature type="compositionally biased region" description="Low complexity" evidence="7">
    <location>
        <begin position="7"/>
        <end position="17"/>
    </location>
</feature>
<dbReference type="PANTHER" id="PTHR10328">
    <property type="entry name" value="PROTEIN MAX MYC-ASSOCIATED FACTOR X"/>
    <property type="match status" value="1"/>
</dbReference>
<feature type="region of interest" description="Disordered" evidence="7">
    <location>
        <begin position="1"/>
        <end position="87"/>
    </location>
</feature>
<dbReference type="GO" id="GO:0046983">
    <property type="term" value="F:protein dimerization activity"/>
    <property type="evidence" value="ECO:0007669"/>
    <property type="project" value="InterPro"/>
</dbReference>
<keyword evidence="2" id="KW-0238">DNA-binding</keyword>
<evidence type="ECO:0000313" key="9">
    <source>
        <dbReference type="EMBL" id="KNC81169.1"/>
    </source>
</evidence>
<evidence type="ECO:0000256" key="5">
    <source>
        <dbReference type="ARBA" id="ARBA00023242"/>
    </source>
</evidence>
<dbReference type="GO" id="GO:0090575">
    <property type="term" value="C:RNA polymerase II transcription regulator complex"/>
    <property type="evidence" value="ECO:0007669"/>
    <property type="project" value="TreeGrafter"/>
</dbReference>
<dbReference type="PROSITE" id="PS50888">
    <property type="entry name" value="BHLH"/>
    <property type="match status" value="1"/>
</dbReference>
<name>A0A0L0FX08_9EUKA</name>
<keyword evidence="1" id="KW-0805">Transcription regulation</keyword>
<dbReference type="OrthoDB" id="8964853at2759"/>
<feature type="domain" description="BHLH" evidence="8">
    <location>
        <begin position="183"/>
        <end position="235"/>
    </location>
</feature>
<evidence type="ECO:0000259" key="8">
    <source>
        <dbReference type="PROSITE" id="PS50888"/>
    </source>
</evidence>
<proteinExistence type="predicted"/>
<protein>
    <recommendedName>
        <fullName evidence="8">BHLH domain-containing protein</fullName>
    </recommendedName>
</protein>
<evidence type="ECO:0000256" key="2">
    <source>
        <dbReference type="ARBA" id="ARBA00023125"/>
    </source>
</evidence>
<dbReference type="Pfam" id="PF00010">
    <property type="entry name" value="HLH"/>
    <property type="match status" value="1"/>
</dbReference>
<dbReference type="PANTHER" id="PTHR10328:SF3">
    <property type="entry name" value="PROTEIN MAX"/>
    <property type="match status" value="1"/>
</dbReference>
<keyword evidence="10" id="KW-1185">Reference proteome</keyword>
<dbReference type="STRING" id="667725.A0A0L0FX08"/>
<dbReference type="eggNOG" id="KOG2483">
    <property type="taxonomic scope" value="Eukaryota"/>
</dbReference>
<dbReference type="GO" id="GO:0003700">
    <property type="term" value="F:DNA-binding transcription factor activity"/>
    <property type="evidence" value="ECO:0007669"/>
    <property type="project" value="TreeGrafter"/>
</dbReference>
<dbReference type="InterPro" id="IPR036638">
    <property type="entry name" value="HLH_DNA-bd_sf"/>
</dbReference>
<dbReference type="GeneID" id="25907008"/>
<dbReference type="GO" id="GO:0003677">
    <property type="term" value="F:DNA binding"/>
    <property type="evidence" value="ECO:0007669"/>
    <property type="project" value="UniProtKB-KW"/>
</dbReference>
<evidence type="ECO:0000256" key="3">
    <source>
        <dbReference type="ARBA" id="ARBA00023159"/>
    </source>
</evidence>
<evidence type="ECO:0000256" key="6">
    <source>
        <dbReference type="SAM" id="Coils"/>
    </source>
</evidence>
<feature type="compositionally biased region" description="Polar residues" evidence="7">
    <location>
        <begin position="59"/>
        <end position="76"/>
    </location>
</feature>
<gene>
    <name evidence="9" type="ORF">SARC_06504</name>
</gene>
<evidence type="ECO:0000256" key="7">
    <source>
        <dbReference type="SAM" id="MobiDB-lite"/>
    </source>
</evidence>
<evidence type="ECO:0000256" key="4">
    <source>
        <dbReference type="ARBA" id="ARBA00023163"/>
    </source>
</evidence>
<dbReference type="SMART" id="SM00353">
    <property type="entry name" value="HLH"/>
    <property type="match status" value="1"/>
</dbReference>